<evidence type="ECO:0000256" key="1">
    <source>
        <dbReference type="ARBA" id="ARBA00008560"/>
    </source>
</evidence>
<dbReference type="NCBIfam" id="TIGR01031">
    <property type="entry name" value="rpmF_bact"/>
    <property type="match status" value="1"/>
</dbReference>
<dbReference type="Pfam" id="PF01783">
    <property type="entry name" value="Ribosomal_L32p"/>
    <property type="match status" value="1"/>
</dbReference>
<evidence type="ECO:0000256" key="2">
    <source>
        <dbReference type="ARBA" id="ARBA00022980"/>
    </source>
</evidence>
<dbReference type="InterPro" id="IPR044957">
    <property type="entry name" value="Ribosomal_bL32_bact"/>
</dbReference>
<protein>
    <recommendedName>
        <fullName evidence="4 5">Large ribosomal subunit protein bL32</fullName>
    </recommendedName>
</protein>
<evidence type="ECO:0000256" key="3">
    <source>
        <dbReference type="ARBA" id="ARBA00023274"/>
    </source>
</evidence>
<evidence type="ECO:0000313" key="6">
    <source>
        <dbReference type="EMBL" id="OIN89057.1"/>
    </source>
</evidence>
<keyword evidence="3 5" id="KW-0687">Ribonucleoprotein</keyword>
<dbReference type="GO" id="GO:0003735">
    <property type="term" value="F:structural constituent of ribosome"/>
    <property type="evidence" value="ECO:0007669"/>
    <property type="project" value="InterPro"/>
</dbReference>
<comment type="caution">
    <text evidence="6">The sequence shown here is derived from an EMBL/GenBank/DDBJ whole genome shotgun (WGS) entry which is preliminary data.</text>
</comment>
<keyword evidence="2 5" id="KW-0689">Ribosomal protein</keyword>
<proteinExistence type="inferred from homology"/>
<evidence type="ECO:0000256" key="5">
    <source>
        <dbReference type="HAMAP-Rule" id="MF_00340"/>
    </source>
</evidence>
<dbReference type="GO" id="GO:0006412">
    <property type="term" value="P:translation"/>
    <property type="evidence" value="ECO:0007669"/>
    <property type="project" value="UniProtKB-UniRule"/>
</dbReference>
<dbReference type="SUPFAM" id="SSF57829">
    <property type="entry name" value="Zn-binding ribosomal proteins"/>
    <property type="match status" value="1"/>
</dbReference>
<gene>
    <name evidence="5" type="primary">rpmF</name>
    <name evidence="6" type="ORF">AUJ40_02615</name>
</gene>
<accession>A0A1J4RNU0</accession>
<dbReference type="GO" id="GO:0015934">
    <property type="term" value="C:large ribosomal subunit"/>
    <property type="evidence" value="ECO:0007669"/>
    <property type="project" value="InterPro"/>
</dbReference>
<organism evidence="6 7">
    <name type="scientific">Candidatus Berkelbacteria bacterium CG1_02_42_45</name>
    <dbReference type="NCBI Taxonomy" id="1805036"/>
    <lineage>
        <taxon>Bacteria</taxon>
        <taxon>Candidatus Berkelbacteria</taxon>
    </lineage>
</organism>
<dbReference type="PANTHER" id="PTHR35534">
    <property type="entry name" value="50S RIBOSOMAL PROTEIN L32"/>
    <property type="match status" value="1"/>
</dbReference>
<evidence type="ECO:0000313" key="7">
    <source>
        <dbReference type="Proteomes" id="UP000182753"/>
    </source>
</evidence>
<dbReference type="InterPro" id="IPR002677">
    <property type="entry name" value="Ribosomal_bL32"/>
</dbReference>
<dbReference type="HAMAP" id="MF_00340">
    <property type="entry name" value="Ribosomal_bL32"/>
    <property type="match status" value="1"/>
</dbReference>
<dbReference type="PANTHER" id="PTHR35534:SF1">
    <property type="entry name" value="LARGE RIBOSOMAL SUBUNIT PROTEIN BL32"/>
    <property type="match status" value="1"/>
</dbReference>
<dbReference type="InterPro" id="IPR011332">
    <property type="entry name" value="Ribosomal_zn-bd"/>
</dbReference>
<dbReference type="Proteomes" id="UP000182753">
    <property type="component" value="Unassembled WGS sequence"/>
</dbReference>
<sequence length="76" mass="8973">MAEPKKKSSRSRTARRRHQLRVKSFSHIFCEKCHEPKLPHHVCYNCGTYRGKKVIDFEQKGKEKTEAMVKADQKTK</sequence>
<comment type="similarity">
    <text evidence="1 5">Belongs to the bacterial ribosomal protein bL32 family.</text>
</comment>
<name>A0A1J4RNU0_9BACT</name>
<dbReference type="AlphaFoldDB" id="A0A1J4RNU0"/>
<evidence type="ECO:0000256" key="4">
    <source>
        <dbReference type="ARBA" id="ARBA00035178"/>
    </source>
</evidence>
<dbReference type="EMBL" id="MNUJ01000052">
    <property type="protein sequence ID" value="OIN89057.1"/>
    <property type="molecule type" value="Genomic_DNA"/>
</dbReference>
<reference evidence="6 7" key="1">
    <citation type="journal article" date="2016" name="Environ. Microbiol.">
        <title>Genomic resolution of a cold subsurface aquifer community provides metabolic insights for novel microbes adapted to high CO concentrations.</title>
        <authorList>
            <person name="Probst A.J."/>
            <person name="Castelle C.J."/>
            <person name="Singh A."/>
            <person name="Brown C.T."/>
            <person name="Anantharaman K."/>
            <person name="Sharon I."/>
            <person name="Hug L.A."/>
            <person name="Burstein D."/>
            <person name="Emerson J.B."/>
            <person name="Thomas B.C."/>
            <person name="Banfield J.F."/>
        </authorList>
    </citation>
    <scope>NUCLEOTIDE SEQUENCE [LARGE SCALE GENOMIC DNA]</scope>
    <source>
        <strain evidence="6">CG1_02_42_45</strain>
    </source>
</reference>